<keyword evidence="2" id="KW-1185">Reference proteome</keyword>
<reference evidence="1 2" key="1">
    <citation type="submission" date="2014-02" db="EMBL/GenBank/DDBJ databases">
        <title>Genome Sequence of an Hyperthermophilic Archaeon, Thermococcus nautili 30-1, producing viral vesicles.</title>
        <authorList>
            <person name="Oberto J."/>
            <person name="Gaudin M."/>
            <person name="Cossu M."/>
            <person name="Gorlas A."/>
            <person name="Slesarev A."/>
            <person name="Marguet E."/>
            <person name="Forterre P."/>
        </authorList>
    </citation>
    <scope>NUCLEOTIDE SEQUENCE [LARGE SCALE GENOMIC DNA]</scope>
    <source>
        <strain evidence="1 2">30-1</strain>
    </source>
</reference>
<dbReference type="RefSeq" id="WP_042690565.1">
    <property type="nucleotide sequence ID" value="NZ_CP007264.1"/>
</dbReference>
<gene>
    <name evidence="1" type="ORF">BD01_0943</name>
</gene>
<dbReference type="AlphaFoldDB" id="W8NTU6"/>
<dbReference type="HOGENOM" id="CLU_2140332_0_0_2"/>
<evidence type="ECO:0000313" key="2">
    <source>
        <dbReference type="Proteomes" id="UP000019434"/>
    </source>
</evidence>
<dbReference type="EMBL" id="CP007264">
    <property type="protein sequence ID" value="AHL22562.1"/>
    <property type="molecule type" value="Genomic_DNA"/>
</dbReference>
<dbReference type="OrthoDB" id="102215at2157"/>
<dbReference type="KEGG" id="tnu:BD01_0943"/>
<name>W8NTU6_9EURY</name>
<dbReference type="eggNOG" id="arCOG14975">
    <property type="taxonomic scope" value="Archaea"/>
</dbReference>
<protein>
    <submittedName>
        <fullName evidence="1">Uncharacterized protein</fullName>
    </submittedName>
</protein>
<sequence>MKKLVALLFGLLVVATGFAAATIWEVTAVHQRNEGHYGWAYAEVGVKYDVQHPYTNYQITYRYGTGGLLVPGYTANVNKYWDPNGITVETVVKNSEGFVMEKVYASAGWPYI</sequence>
<evidence type="ECO:0000313" key="1">
    <source>
        <dbReference type="EMBL" id="AHL22562.1"/>
    </source>
</evidence>
<accession>W8NTU6</accession>
<dbReference type="GeneID" id="82171379"/>
<proteinExistence type="predicted"/>
<dbReference type="STRING" id="195522.BD01_0943"/>
<organism evidence="1 2">
    <name type="scientific">Thermococcus nautili</name>
    <dbReference type="NCBI Taxonomy" id="195522"/>
    <lineage>
        <taxon>Archaea</taxon>
        <taxon>Methanobacteriati</taxon>
        <taxon>Methanobacteriota</taxon>
        <taxon>Thermococci</taxon>
        <taxon>Thermococcales</taxon>
        <taxon>Thermococcaceae</taxon>
        <taxon>Thermococcus</taxon>
    </lineage>
</organism>
<dbReference type="Proteomes" id="UP000019434">
    <property type="component" value="Chromosome"/>
</dbReference>